<comment type="caution">
    <text evidence="2">The sequence shown here is derived from an EMBL/GenBank/DDBJ whole genome shotgun (WGS) entry which is preliminary data.</text>
</comment>
<dbReference type="EMBL" id="JACKVK010000005">
    <property type="protein sequence ID" value="MCV7420308.1"/>
    <property type="molecule type" value="Genomic_DNA"/>
</dbReference>
<feature type="non-terminal residue" evidence="2">
    <location>
        <position position="143"/>
    </location>
</feature>
<gene>
    <name evidence="2" type="ORF">H7K45_07135</name>
</gene>
<reference evidence="2" key="1">
    <citation type="submission" date="2020-07" db="EMBL/GenBank/DDBJ databases">
        <authorList>
            <person name="Pettersson B.M.F."/>
            <person name="Behra P.R.K."/>
            <person name="Ramesh M."/>
            <person name="Das S."/>
            <person name="Dasgupta S."/>
            <person name="Kirsebom L.A."/>
        </authorList>
    </citation>
    <scope>NUCLEOTIDE SEQUENCE</scope>
    <source>
        <strain evidence="2">DSM 44838</strain>
    </source>
</reference>
<dbReference type="InterPro" id="IPR003870">
    <property type="entry name" value="DUF222"/>
</dbReference>
<keyword evidence="3" id="KW-1185">Reference proteome</keyword>
<evidence type="ECO:0000313" key="3">
    <source>
        <dbReference type="Proteomes" id="UP001141629"/>
    </source>
</evidence>
<protein>
    <submittedName>
        <fullName evidence="2">DUF222 domain-containing protein</fullName>
    </submittedName>
</protein>
<reference evidence="2" key="2">
    <citation type="journal article" date="2022" name="BMC Genomics">
        <title>Comparative genome analysis of mycobacteria focusing on tRNA and non-coding RNA.</title>
        <authorList>
            <person name="Behra P.R.K."/>
            <person name="Pettersson B.M.F."/>
            <person name="Ramesh M."/>
            <person name="Das S."/>
            <person name="Dasgupta S."/>
            <person name="Kirsebom L.A."/>
        </authorList>
    </citation>
    <scope>NUCLEOTIDE SEQUENCE</scope>
    <source>
        <strain evidence="2">DSM 44838</strain>
    </source>
</reference>
<evidence type="ECO:0000313" key="2">
    <source>
        <dbReference type="EMBL" id="MCV7420308.1"/>
    </source>
</evidence>
<evidence type="ECO:0000259" key="1">
    <source>
        <dbReference type="Pfam" id="PF02720"/>
    </source>
</evidence>
<proteinExistence type="predicted"/>
<dbReference type="Proteomes" id="UP001141629">
    <property type="component" value="Unassembled WGS sequence"/>
</dbReference>
<dbReference type="RefSeq" id="WP_263995098.1">
    <property type="nucleotide sequence ID" value="NZ_JACKVK010000005.1"/>
</dbReference>
<organism evidence="2 3">
    <name type="scientific">Mycobacterium yunnanensis</name>
    <dbReference type="NCBI Taxonomy" id="368477"/>
    <lineage>
        <taxon>Bacteria</taxon>
        <taxon>Bacillati</taxon>
        <taxon>Actinomycetota</taxon>
        <taxon>Actinomycetes</taxon>
        <taxon>Mycobacteriales</taxon>
        <taxon>Mycobacteriaceae</taxon>
        <taxon>Mycobacterium</taxon>
    </lineage>
</organism>
<name>A0A9X3C020_9MYCO</name>
<accession>A0A9X3C020</accession>
<sequence>MGTGEVQAAVTALRAAHDALAALSVDALTAPELLAVLDDLETLTCQLPVQGHRLLTRLQAETTPNVLGAKSWRDVLAIRWRISPSEAGRRLEEAALLASRQTLIGAPLDPVLPCTAIAQSHGVINREHVHVLAKAMSRIPPAV</sequence>
<dbReference type="AlphaFoldDB" id="A0A9X3C020"/>
<dbReference type="Pfam" id="PF02720">
    <property type="entry name" value="DUF222"/>
    <property type="match status" value="1"/>
</dbReference>
<feature type="domain" description="DUF222" evidence="1">
    <location>
        <begin position="35"/>
        <end position="142"/>
    </location>
</feature>